<sequence length="76" mass="9053">MKTIYKEKYQKIIQYLISTRKKKGITQQQIANKLDKPQSYIAKIERCERKLDILEFIELCEAMNTSPITILQEFVN</sequence>
<gene>
    <name evidence="2" type="ORF">QJU93_09030</name>
</gene>
<dbReference type="InterPro" id="IPR010982">
    <property type="entry name" value="Lambda_DNA-bd_dom_sf"/>
</dbReference>
<protein>
    <submittedName>
        <fullName evidence="2">Helix-turn-helix transcriptional regulator</fullName>
    </submittedName>
</protein>
<evidence type="ECO:0000313" key="2">
    <source>
        <dbReference type="EMBL" id="MDP8173495.1"/>
    </source>
</evidence>
<dbReference type="PROSITE" id="PS50943">
    <property type="entry name" value="HTH_CROC1"/>
    <property type="match status" value="1"/>
</dbReference>
<dbReference type="AlphaFoldDB" id="A0AAJ6NB21"/>
<feature type="domain" description="HTH cro/C1-type" evidence="1">
    <location>
        <begin position="16"/>
        <end position="70"/>
    </location>
</feature>
<dbReference type="Gene3D" id="1.10.260.40">
    <property type="entry name" value="lambda repressor-like DNA-binding domains"/>
    <property type="match status" value="1"/>
</dbReference>
<comment type="caution">
    <text evidence="2">The sequence shown here is derived from an EMBL/GenBank/DDBJ whole genome shotgun (WGS) entry which is preliminary data.</text>
</comment>
<evidence type="ECO:0000259" key="1">
    <source>
        <dbReference type="PROSITE" id="PS50943"/>
    </source>
</evidence>
<dbReference type="Proteomes" id="UP001236239">
    <property type="component" value="Unassembled WGS sequence"/>
</dbReference>
<dbReference type="CDD" id="cd00093">
    <property type="entry name" value="HTH_XRE"/>
    <property type="match status" value="1"/>
</dbReference>
<dbReference type="Pfam" id="PF01381">
    <property type="entry name" value="HTH_3"/>
    <property type="match status" value="1"/>
</dbReference>
<name>A0AAJ6NB21_9PAST</name>
<dbReference type="GO" id="GO:0003677">
    <property type="term" value="F:DNA binding"/>
    <property type="evidence" value="ECO:0007669"/>
    <property type="project" value="InterPro"/>
</dbReference>
<proteinExistence type="predicted"/>
<organism evidence="2 3">
    <name type="scientific">Phocoenobacter skyensis</name>
    <dbReference type="NCBI Taxonomy" id="97481"/>
    <lineage>
        <taxon>Bacteria</taxon>
        <taxon>Pseudomonadati</taxon>
        <taxon>Pseudomonadota</taxon>
        <taxon>Gammaproteobacteria</taxon>
        <taxon>Pasteurellales</taxon>
        <taxon>Pasteurellaceae</taxon>
        <taxon>Phocoenobacter</taxon>
    </lineage>
</organism>
<reference evidence="2" key="1">
    <citation type="journal article" date="2023" name="Front. Microbiol.">
        <title>Phylogeography and host specificity of Pasteurellaceae pathogenic to sea-farmed fish in the north-east Atlantic.</title>
        <authorList>
            <person name="Gulla S."/>
            <person name="Colquhoun D.J."/>
            <person name="Olsen A.B."/>
            <person name="Spilsberg B."/>
            <person name="Lagesen K."/>
            <person name="Aakesson C.P."/>
            <person name="Strom S."/>
            <person name="Manji F."/>
            <person name="Birkbeck T.H."/>
            <person name="Nilsen H.K."/>
        </authorList>
    </citation>
    <scope>NUCLEOTIDE SEQUENCE</scope>
    <source>
        <strain evidence="2">TW16_20</strain>
    </source>
</reference>
<dbReference type="EMBL" id="JASAYQ010000017">
    <property type="protein sequence ID" value="MDP8173495.1"/>
    <property type="molecule type" value="Genomic_DNA"/>
</dbReference>
<dbReference type="SMART" id="SM00530">
    <property type="entry name" value="HTH_XRE"/>
    <property type="match status" value="1"/>
</dbReference>
<evidence type="ECO:0000313" key="3">
    <source>
        <dbReference type="Proteomes" id="UP001236239"/>
    </source>
</evidence>
<dbReference type="InterPro" id="IPR001387">
    <property type="entry name" value="Cro/C1-type_HTH"/>
</dbReference>
<dbReference type="RefSeq" id="WP_306374509.1">
    <property type="nucleotide sequence ID" value="NZ_JASAYK010000005.1"/>
</dbReference>
<dbReference type="SUPFAM" id="SSF47413">
    <property type="entry name" value="lambda repressor-like DNA-binding domains"/>
    <property type="match status" value="1"/>
</dbReference>
<accession>A0AAJ6NB21</accession>